<dbReference type="AlphaFoldDB" id="A0A223EEL0"/>
<dbReference type="OrthoDB" id="2871236at2"/>
<name>A0A223EEL0_9BACI</name>
<dbReference type="Proteomes" id="UP000214618">
    <property type="component" value="Chromosome"/>
</dbReference>
<accession>A0A223EEL0</accession>
<organism evidence="1 2">
    <name type="scientific">Peribacillus simplex NBRC 15720 = DSM 1321</name>
    <dbReference type="NCBI Taxonomy" id="1349754"/>
    <lineage>
        <taxon>Bacteria</taxon>
        <taxon>Bacillati</taxon>
        <taxon>Bacillota</taxon>
        <taxon>Bacilli</taxon>
        <taxon>Bacillales</taxon>
        <taxon>Bacillaceae</taxon>
        <taxon>Peribacillus</taxon>
    </lineage>
</organism>
<dbReference type="RefSeq" id="WP_063232305.1">
    <property type="nucleotide sequence ID" value="NZ_BCVO01000002.1"/>
</dbReference>
<dbReference type="EMBL" id="CP017704">
    <property type="protein sequence ID" value="ASS93694.1"/>
    <property type="molecule type" value="Genomic_DNA"/>
</dbReference>
<evidence type="ECO:0008006" key="3">
    <source>
        <dbReference type="Google" id="ProtNLM"/>
    </source>
</evidence>
<evidence type="ECO:0000313" key="1">
    <source>
        <dbReference type="EMBL" id="ASS93694.1"/>
    </source>
</evidence>
<sequence>MRGIVLLNPNYKIGDLHTNESFAIQKIVTDKYMEEKNISPVILNPYQIHLYYTIPHELLFNLQNRKTDQIDCLVLHSPETIERFIYIYPEKWLELCGYFKEIISVATQTPVRKYEAN</sequence>
<protein>
    <recommendedName>
        <fullName evidence="3">Ferrochelatase</fullName>
    </recommendedName>
</protein>
<reference evidence="1 2" key="1">
    <citation type="submission" date="2016-10" db="EMBL/GenBank/DDBJ databases">
        <title>The whole genome sequencing and assembly of Bacillus simplex DSM 1321 strain.</title>
        <authorList>
            <person name="Park M.-K."/>
            <person name="Lee Y.-J."/>
            <person name="Yi H."/>
            <person name="Bahn Y.-S."/>
            <person name="Kim J.F."/>
            <person name="Lee D.-W."/>
        </authorList>
    </citation>
    <scope>NUCLEOTIDE SEQUENCE [LARGE SCALE GENOMIC DNA]</scope>
    <source>
        <strain evidence="1 2">DSM 1321</strain>
    </source>
</reference>
<proteinExistence type="predicted"/>
<gene>
    <name evidence="1" type="ORF">BS1321_06735</name>
</gene>
<dbReference type="GeneID" id="56472426"/>
<evidence type="ECO:0000313" key="2">
    <source>
        <dbReference type="Proteomes" id="UP000214618"/>
    </source>
</evidence>